<feature type="domain" description="Luciferase-like" evidence="6">
    <location>
        <begin position="33"/>
        <end position="382"/>
    </location>
</feature>
<dbReference type="EMBL" id="JBHUER010000010">
    <property type="protein sequence ID" value="MFD1704620.1"/>
    <property type="molecule type" value="Genomic_DNA"/>
</dbReference>
<dbReference type="Pfam" id="PF00296">
    <property type="entry name" value="Bac_luciferase"/>
    <property type="match status" value="1"/>
</dbReference>
<dbReference type="GO" id="GO:0016491">
    <property type="term" value="F:oxidoreductase activity"/>
    <property type="evidence" value="ECO:0007669"/>
    <property type="project" value="UniProtKB-KW"/>
</dbReference>
<dbReference type="Proteomes" id="UP001597308">
    <property type="component" value="Unassembled WGS sequence"/>
</dbReference>
<evidence type="ECO:0000256" key="1">
    <source>
        <dbReference type="ARBA" id="ARBA00022630"/>
    </source>
</evidence>
<keyword evidence="2" id="KW-0288">FMN</keyword>
<dbReference type="CDD" id="cd01095">
    <property type="entry name" value="Nitrilotriacetate_monoxgenase"/>
    <property type="match status" value="1"/>
</dbReference>
<dbReference type="PANTHER" id="PTHR30011:SF16">
    <property type="entry name" value="C2H2 FINGER DOMAIN TRANSCRIPTION FACTOR (EUROFUNG)-RELATED"/>
    <property type="match status" value="1"/>
</dbReference>
<dbReference type="RefSeq" id="WP_378800666.1">
    <property type="nucleotide sequence ID" value="NZ_JBHUER010000010.1"/>
</dbReference>
<evidence type="ECO:0000313" key="8">
    <source>
        <dbReference type="Proteomes" id="UP001597308"/>
    </source>
</evidence>
<dbReference type="InterPro" id="IPR036661">
    <property type="entry name" value="Luciferase-like_sf"/>
</dbReference>
<dbReference type="NCBIfam" id="TIGR03860">
    <property type="entry name" value="FMN_nitrolo"/>
    <property type="match status" value="1"/>
</dbReference>
<dbReference type="InterPro" id="IPR016215">
    <property type="entry name" value="NTA_MOA"/>
</dbReference>
<reference evidence="8" key="1">
    <citation type="journal article" date="2019" name="Int. J. Syst. Evol. Microbiol.">
        <title>The Global Catalogue of Microorganisms (GCM) 10K type strain sequencing project: providing services to taxonomists for standard genome sequencing and annotation.</title>
        <authorList>
            <consortium name="The Broad Institute Genomics Platform"/>
            <consortium name="The Broad Institute Genome Sequencing Center for Infectious Disease"/>
            <person name="Wu L."/>
            <person name="Ma J."/>
        </authorList>
    </citation>
    <scope>NUCLEOTIDE SEQUENCE [LARGE SCALE GENOMIC DNA]</scope>
    <source>
        <strain evidence="8">KCTC 23707</strain>
    </source>
</reference>
<sequence length="444" mass="48659">MADRQLHLNVNLLNAGFYGSAWRASEGRPDAFLDIAHYVRSAQIAERGTFDAVFLADVPALSDRPEYRPFHALEPTILLTAVAAATERIGLIATASTTYNEPYNIARRFASLDLVSGGRAGWNVVTTADAAASRNFGFDNVTAHATRYERAAEFTEVVTGLWDSWQDDALVGDKETGAFLDLSRVHPIHHAGRHFTVKGPLNVPRSPQGYPVVVQAGGSEDGRELAARHAEAIFSVALTIEDGQAFAADIRRRAARYGRRGSDIVTLPGLATVIGSTEEEARRREERLWSLIPGDYSLVRVAGIFKLDPASLDLDRPLPDEIAVPVDGSQTFFRAMVDTARRDGLTVRELLRKLGGGTGHRVLVGSPEQVADDIERWFRAGAADGFNLMPDVLPDGLETFVDHVVPILRRRGIFRSEYAGRTLRDHFGLRRPENRNVAATSVAV</sequence>
<dbReference type="PIRSF" id="PIRSF000337">
    <property type="entry name" value="NTA_MOA"/>
    <property type="match status" value="1"/>
</dbReference>
<dbReference type="SUPFAM" id="SSF51679">
    <property type="entry name" value="Bacterial luciferase-like"/>
    <property type="match status" value="1"/>
</dbReference>
<dbReference type="Gene3D" id="3.20.20.30">
    <property type="entry name" value="Luciferase-like domain"/>
    <property type="match status" value="1"/>
</dbReference>
<keyword evidence="4" id="KW-0503">Monooxygenase</keyword>
<keyword evidence="8" id="KW-1185">Reference proteome</keyword>
<evidence type="ECO:0000256" key="5">
    <source>
        <dbReference type="ARBA" id="ARBA00033748"/>
    </source>
</evidence>
<proteinExistence type="inferred from homology"/>
<gene>
    <name evidence="7" type="ORF">ACFSCV_16560</name>
</gene>
<dbReference type="PANTHER" id="PTHR30011">
    <property type="entry name" value="ALKANESULFONATE MONOOXYGENASE-RELATED"/>
    <property type="match status" value="1"/>
</dbReference>
<evidence type="ECO:0000256" key="2">
    <source>
        <dbReference type="ARBA" id="ARBA00022643"/>
    </source>
</evidence>
<dbReference type="EC" id="1.-.-.-" evidence="7"/>
<keyword evidence="3 7" id="KW-0560">Oxidoreductase</keyword>
<accession>A0ABW4KEQ1</accession>
<evidence type="ECO:0000256" key="4">
    <source>
        <dbReference type="ARBA" id="ARBA00023033"/>
    </source>
</evidence>
<dbReference type="InterPro" id="IPR011251">
    <property type="entry name" value="Luciferase-like_dom"/>
</dbReference>
<keyword evidence="1" id="KW-0285">Flavoprotein</keyword>
<name>A0ABW4KEQ1_9HYPH</name>
<protein>
    <submittedName>
        <fullName evidence="7">LLM class flavin-dependent oxidoreductase</fullName>
        <ecNumber evidence="7">1.-.-.-</ecNumber>
    </submittedName>
</protein>
<evidence type="ECO:0000259" key="6">
    <source>
        <dbReference type="Pfam" id="PF00296"/>
    </source>
</evidence>
<organism evidence="7 8">
    <name type="scientific">Methylopila henanensis</name>
    <dbReference type="NCBI Taxonomy" id="873516"/>
    <lineage>
        <taxon>Bacteria</taxon>
        <taxon>Pseudomonadati</taxon>
        <taxon>Pseudomonadota</taxon>
        <taxon>Alphaproteobacteria</taxon>
        <taxon>Hyphomicrobiales</taxon>
        <taxon>Methylopilaceae</taxon>
        <taxon>Methylopila</taxon>
    </lineage>
</organism>
<comment type="similarity">
    <text evidence="5">Belongs to the NtaA/SnaA/DszA monooxygenase family.</text>
</comment>
<dbReference type="InterPro" id="IPR051260">
    <property type="entry name" value="Diverse_substr_monoxygenases"/>
</dbReference>
<comment type="caution">
    <text evidence="7">The sequence shown here is derived from an EMBL/GenBank/DDBJ whole genome shotgun (WGS) entry which is preliminary data.</text>
</comment>
<evidence type="ECO:0000256" key="3">
    <source>
        <dbReference type="ARBA" id="ARBA00023002"/>
    </source>
</evidence>
<evidence type="ECO:0000313" key="7">
    <source>
        <dbReference type="EMBL" id="MFD1704620.1"/>
    </source>
</evidence>